<dbReference type="SUPFAM" id="SSF52047">
    <property type="entry name" value="RNI-like"/>
    <property type="match status" value="1"/>
</dbReference>
<reference evidence="1 2" key="1">
    <citation type="submission" date="2014-06" db="EMBL/GenBank/DDBJ databases">
        <authorList>
            <person name="Swart Estienne"/>
        </authorList>
    </citation>
    <scope>NUCLEOTIDE SEQUENCE [LARGE SCALE GENOMIC DNA]</scope>
    <source>
        <strain evidence="1 2">130c</strain>
    </source>
</reference>
<gene>
    <name evidence="1" type="primary">Contig18979.g20128</name>
    <name evidence="1" type="ORF">STYLEM_20488</name>
</gene>
<dbReference type="InParanoid" id="A0A078BAA0"/>
<evidence type="ECO:0000313" key="2">
    <source>
        <dbReference type="Proteomes" id="UP000039865"/>
    </source>
</evidence>
<dbReference type="GO" id="GO:0019005">
    <property type="term" value="C:SCF ubiquitin ligase complex"/>
    <property type="evidence" value="ECO:0007669"/>
    <property type="project" value="TreeGrafter"/>
</dbReference>
<name>A0A078BAA0_STYLE</name>
<dbReference type="OrthoDB" id="550575at2759"/>
<dbReference type="InterPro" id="IPR001611">
    <property type="entry name" value="Leu-rich_rpt"/>
</dbReference>
<dbReference type="AlphaFoldDB" id="A0A078BAA0"/>
<dbReference type="InterPro" id="IPR006553">
    <property type="entry name" value="Leu-rich_rpt_Cys-con_subtyp"/>
</dbReference>
<sequence>MTSKQMLKMEKSLQKSALFKDFNEKILMYILEPINVITISFLRGVCKKFNYIICKKSNEFNYFDSLNIVSSITNIHLLKILQKFSNIQTFKIQPKITTSELSRFLDIIRPTIKEFSTQDSHIDFSKLFRTIKLPSLQRFIFSNTKKIIQDVDIRSLVEGCPNLTYLDLSNVPSIDNRLISKALEKLPKLETFILLKNVNINYEIFLVLSLNCPVLKHLEIGGLSNEFNNNITYEGIESLTKLKSRLRKIKFEYCGKIGDMSIQTLVQHFGSSLEEFSVIRNYFEKVAKISDDCLKVFQHAPNLRKLEIVYSRKFDENIAIYLSKYFTNLRILNLSGCPIQVSLEPLNYGCPYLDELNLSGDSWVKKICLLGVAKHKNLSVFHLGHFEHSDFKCQSVACEFPPKGFYIAGLFEKPDNFVNLKILYLEENCDLSDFLVEKISKIRNRLLIRFNRNESLIGESLDINDDEND</sequence>
<dbReference type="Pfam" id="PF13516">
    <property type="entry name" value="LRR_6"/>
    <property type="match status" value="1"/>
</dbReference>
<evidence type="ECO:0008006" key="3">
    <source>
        <dbReference type="Google" id="ProtNLM"/>
    </source>
</evidence>
<organism evidence="1 2">
    <name type="scientific">Stylonychia lemnae</name>
    <name type="common">Ciliate</name>
    <dbReference type="NCBI Taxonomy" id="5949"/>
    <lineage>
        <taxon>Eukaryota</taxon>
        <taxon>Sar</taxon>
        <taxon>Alveolata</taxon>
        <taxon>Ciliophora</taxon>
        <taxon>Intramacronucleata</taxon>
        <taxon>Spirotrichea</taxon>
        <taxon>Stichotrichia</taxon>
        <taxon>Sporadotrichida</taxon>
        <taxon>Oxytrichidae</taxon>
        <taxon>Stylonychinae</taxon>
        <taxon>Stylonychia</taxon>
    </lineage>
</organism>
<accession>A0A078BAA0</accession>
<protein>
    <recommendedName>
        <fullName evidence="3">F-box domain-containing protein</fullName>
    </recommendedName>
</protein>
<proteinExistence type="predicted"/>
<dbReference type="InterPro" id="IPR032675">
    <property type="entry name" value="LRR_dom_sf"/>
</dbReference>
<dbReference type="SMART" id="SM00367">
    <property type="entry name" value="LRR_CC"/>
    <property type="match status" value="4"/>
</dbReference>
<dbReference type="OMA" id="DQAHINI"/>
<keyword evidence="2" id="KW-1185">Reference proteome</keyword>
<dbReference type="Proteomes" id="UP000039865">
    <property type="component" value="Unassembled WGS sequence"/>
</dbReference>
<dbReference type="PANTHER" id="PTHR13318">
    <property type="entry name" value="PARTNER OF PAIRED, ISOFORM B-RELATED"/>
    <property type="match status" value="1"/>
</dbReference>
<dbReference type="EMBL" id="CCKQ01019313">
    <property type="protein sequence ID" value="CDW91334.1"/>
    <property type="molecule type" value="Genomic_DNA"/>
</dbReference>
<dbReference type="Gene3D" id="3.80.10.10">
    <property type="entry name" value="Ribonuclease Inhibitor"/>
    <property type="match status" value="1"/>
</dbReference>
<dbReference type="GO" id="GO:0031146">
    <property type="term" value="P:SCF-dependent proteasomal ubiquitin-dependent protein catabolic process"/>
    <property type="evidence" value="ECO:0007669"/>
    <property type="project" value="TreeGrafter"/>
</dbReference>
<evidence type="ECO:0000313" key="1">
    <source>
        <dbReference type="EMBL" id="CDW91334.1"/>
    </source>
</evidence>